<comment type="caution">
    <text evidence="2">The sequence shown here is derived from an EMBL/GenBank/DDBJ whole genome shotgun (WGS) entry which is preliminary data.</text>
</comment>
<gene>
    <name evidence="2" type="ORF">CO662_35230</name>
</gene>
<dbReference type="PANTHER" id="PTHR37314">
    <property type="entry name" value="SLR0142 PROTEIN"/>
    <property type="match status" value="1"/>
</dbReference>
<dbReference type="EMBL" id="NWSL01000050">
    <property type="protein sequence ID" value="PDS47351.1"/>
    <property type="molecule type" value="Genomic_DNA"/>
</dbReference>
<evidence type="ECO:0000256" key="1">
    <source>
        <dbReference type="SAM" id="Phobius"/>
    </source>
</evidence>
<evidence type="ECO:0000313" key="2">
    <source>
        <dbReference type="EMBL" id="PDS47351.1"/>
    </source>
</evidence>
<keyword evidence="1" id="KW-0812">Transmembrane</keyword>
<dbReference type="PANTHER" id="PTHR37314:SF4">
    <property type="entry name" value="UPF0700 TRANSMEMBRANE PROTEIN YOAK"/>
    <property type="match status" value="1"/>
</dbReference>
<feature type="transmembrane region" description="Helical" evidence="1">
    <location>
        <begin position="121"/>
        <end position="139"/>
    </location>
</feature>
<accession>A0ABX4IWS5</accession>
<feature type="transmembrane region" description="Helical" evidence="1">
    <location>
        <begin position="59"/>
        <end position="82"/>
    </location>
</feature>
<dbReference type="RefSeq" id="WP_097545404.1">
    <property type="nucleotide sequence ID" value="NZ_NWSK01000040.1"/>
</dbReference>
<sequence length="233" mass="24038">MLIKEGESRTLKTDILLASSLAFVAGGVNSAGYLGFGYFSANMTGNVSLISDHISAGDIYLGVAFLSIVAMFMAGAFSASLFIQIGKRYGLRAIFALTLLAEAALLMGIGLYSLIAGSSVSGLGTVGVISFSMGIQNAASTRISGSRVRTTHVSGVATDIGVGLAQLIEPSDSHAGRHTRDRLLLHSATVASFLVGGTVGVLCYQAAEGTVFCAFSAVLLFLCLRYLIGVSHA</sequence>
<feature type="transmembrane region" description="Helical" evidence="1">
    <location>
        <begin position="209"/>
        <end position="228"/>
    </location>
</feature>
<organism evidence="2 3">
    <name type="scientific">Rhizobium anhuiense</name>
    <dbReference type="NCBI Taxonomy" id="1184720"/>
    <lineage>
        <taxon>Bacteria</taxon>
        <taxon>Pseudomonadati</taxon>
        <taxon>Pseudomonadota</taxon>
        <taxon>Alphaproteobacteria</taxon>
        <taxon>Hyphomicrobiales</taxon>
        <taxon>Rhizobiaceae</taxon>
        <taxon>Rhizobium/Agrobacterium group</taxon>
        <taxon>Rhizobium</taxon>
    </lineage>
</organism>
<feature type="transmembrane region" description="Helical" evidence="1">
    <location>
        <begin position="94"/>
        <end position="115"/>
    </location>
</feature>
<dbReference type="InterPro" id="IPR010699">
    <property type="entry name" value="DUF1275"/>
</dbReference>
<dbReference type="Pfam" id="PF06912">
    <property type="entry name" value="DUF1275"/>
    <property type="match status" value="1"/>
</dbReference>
<dbReference type="Proteomes" id="UP000219972">
    <property type="component" value="Unassembled WGS sequence"/>
</dbReference>
<keyword evidence="3" id="KW-1185">Reference proteome</keyword>
<name>A0ABX4IWS5_9HYPH</name>
<protein>
    <submittedName>
        <fullName evidence="2">DUF1275 family protein</fullName>
    </submittedName>
</protein>
<feature type="transmembrane region" description="Helical" evidence="1">
    <location>
        <begin position="183"/>
        <end position="203"/>
    </location>
</feature>
<feature type="transmembrane region" description="Helical" evidence="1">
    <location>
        <begin position="15"/>
        <end position="39"/>
    </location>
</feature>
<proteinExistence type="predicted"/>
<keyword evidence="1" id="KW-1133">Transmembrane helix</keyword>
<keyword evidence="1" id="KW-0472">Membrane</keyword>
<reference evidence="2 3" key="1">
    <citation type="submission" date="2017-09" db="EMBL/GenBank/DDBJ databases">
        <title>Comparative genomics of rhizobia isolated from Phaseolus vulgaris in China.</title>
        <authorList>
            <person name="Tong W."/>
        </authorList>
    </citation>
    <scope>NUCLEOTIDE SEQUENCE [LARGE SCALE GENOMIC DNA]</scope>
    <source>
        <strain evidence="2 3">Y27</strain>
    </source>
</reference>
<evidence type="ECO:0000313" key="3">
    <source>
        <dbReference type="Proteomes" id="UP000219972"/>
    </source>
</evidence>